<dbReference type="Gene3D" id="3.40.50.11290">
    <property type="match status" value="1"/>
</dbReference>
<keyword evidence="3" id="KW-1185">Reference proteome</keyword>
<dbReference type="SUPFAM" id="SSF56059">
    <property type="entry name" value="Glutathione synthetase ATP-binding domain-like"/>
    <property type="match status" value="1"/>
</dbReference>
<dbReference type="AlphaFoldDB" id="A0A0D6P5M2"/>
<sequence>MTAADPDPFAGYEQGPYFCELQAGRAGDCGTIAAVRGRIAEIGLAALRERAAAAETDLINLGVTFTVYSQASAIDRILPFDCVPRIITAPEWRTLESGVKQRVAALNAFLYDIYHDRKILRDGVIPAELVLGNANYRPEMEGFAVPFGTYVHICGIDIVRDEAGGFRVLEDNARTPSGVSYVVENRHLMYRAFPDLMAGMRLRPVDDYGRRLRAALTEIAPESVPDPQVVLLSPGIYNSAYFEHVFLAREMGVPLVEGADLFVEDDRVFMRTIAGRWPVHSIYRRIGDDFLDPTVFRPDSLLGVPGLVGAWRRGNVALANAVGTGVADDKAIYAYMPRIIRYYLDQDPILPNVETHICREPNGLAYTLDRLDQLVVKPVGESGGYGITIGPRASRAELEAARAALLADPANWISQPVIGLSVAPTLVDDGLRPRHLDLRPFAVTGRETWVLPGGLTRVAMREGSLVVNSSQGGGSKDTWVLDTEPEAHDVAPALTGGASP</sequence>
<name>A0A0D6P5M2_9PROT</name>
<dbReference type="PANTHER" id="PTHR34595:SF7">
    <property type="entry name" value="SLL1039 PROTEIN"/>
    <property type="match status" value="1"/>
</dbReference>
<dbReference type="Pfam" id="PF14403">
    <property type="entry name" value="CP_ATPgrasp_2"/>
    <property type="match status" value="1"/>
</dbReference>
<dbReference type="EMBL" id="BANB01000132">
    <property type="protein sequence ID" value="GAN76621.1"/>
    <property type="molecule type" value="Genomic_DNA"/>
</dbReference>
<dbReference type="PIRSF" id="PIRSF005522">
    <property type="entry name" value="UCP005522"/>
    <property type="match status" value="1"/>
</dbReference>
<evidence type="ECO:0000259" key="1">
    <source>
        <dbReference type="Pfam" id="PF14403"/>
    </source>
</evidence>
<gene>
    <name evidence="2" type="ORF">Asru_0132_04</name>
</gene>
<organism evidence="2 3">
    <name type="scientific">Acidisphaera rubrifaciens HS-AP3</name>
    <dbReference type="NCBI Taxonomy" id="1231350"/>
    <lineage>
        <taxon>Bacteria</taxon>
        <taxon>Pseudomonadati</taxon>
        <taxon>Pseudomonadota</taxon>
        <taxon>Alphaproteobacteria</taxon>
        <taxon>Acetobacterales</taxon>
        <taxon>Acetobacteraceae</taxon>
        <taxon>Acidisphaera</taxon>
    </lineage>
</organism>
<protein>
    <recommendedName>
        <fullName evidence="1">Circularly permuted ATP-grasp type 2 domain-containing protein</fullName>
    </recommendedName>
</protein>
<dbReference type="Gene3D" id="3.30.1490.270">
    <property type="match status" value="1"/>
</dbReference>
<proteinExistence type="predicted"/>
<dbReference type="PANTHER" id="PTHR34595">
    <property type="entry name" value="BLR5612 PROTEIN"/>
    <property type="match status" value="1"/>
</dbReference>
<dbReference type="InterPro" id="IPR025841">
    <property type="entry name" value="CP_ATPgrasp_2"/>
</dbReference>
<reference evidence="2 3" key="1">
    <citation type="submission" date="2012-11" db="EMBL/GenBank/DDBJ databases">
        <title>Whole genome sequence of Acidisphaera rubrifaciens HS-AP3.</title>
        <authorList>
            <person name="Azuma Y."/>
            <person name="Higashiura N."/>
            <person name="Hirakawa H."/>
            <person name="Matsushita K."/>
        </authorList>
    </citation>
    <scope>NUCLEOTIDE SEQUENCE [LARGE SCALE GENOMIC DNA]</scope>
    <source>
        <strain evidence="2 3">HS-AP3</strain>
    </source>
</reference>
<dbReference type="Proteomes" id="UP000032680">
    <property type="component" value="Unassembled WGS sequence"/>
</dbReference>
<dbReference type="InterPro" id="IPR016450">
    <property type="entry name" value="UCP005522"/>
</dbReference>
<evidence type="ECO:0000313" key="3">
    <source>
        <dbReference type="Proteomes" id="UP000032680"/>
    </source>
</evidence>
<dbReference type="RefSeq" id="WP_048860473.1">
    <property type="nucleotide sequence ID" value="NZ_BANB01000132.1"/>
</dbReference>
<dbReference type="InterPro" id="IPR051680">
    <property type="entry name" value="ATP-dep_Glu-Cys_Ligase-2"/>
</dbReference>
<comment type="caution">
    <text evidence="2">The sequence shown here is derived from an EMBL/GenBank/DDBJ whole genome shotgun (WGS) entry which is preliminary data.</text>
</comment>
<dbReference type="OrthoDB" id="9804079at2"/>
<accession>A0A0D6P5M2</accession>
<evidence type="ECO:0000313" key="2">
    <source>
        <dbReference type="EMBL" id="GAN76621.1"/>
    </source>
</evidence>
<feature type="domain" description="Circularly permuted ATP-grasp type 2" evidence="1">
    <location>
        <begin position="84"/>
        <end position="459"/>
    </location>
</feature>